<organism evidence="2 3">
    <name type="scientific">Mesobacillus campisalis</name>
    <dbReference type="NCBI Taxonomy" id="1408103"/>
    <lineage>
        <taxon>Bacteria</taxon>
        <taxon>Bacillati</taxon>
        <taxon>Bacillota</taxon>
        <taxon>Bacilli</taxon>
        <taxon>Bacillales</taxon>
        <taxon>Bacillaceae</taxon>
        <taxon>Mesobacillus</taxon>
    </lineage>
</organism>
<dbReference type="InterPro" id="IPR048147">
    <property type="entry name" value="CBO0543-like"/>
</dbReference>
<comment type="caution">
    <text evidence="2">The sequence shown here is derived from an EMBL/GenBank/DDBJ whole genome shotgun (WGS) entry which is preliminary data.</text>
</comment>
<protein>
    <submittedName>
        <fullName evidence="2">Uncharacterized protein</fullName>
    </submittedName>
</protein>
<feature type="transmembrane region" description="Helical" evidence="1">
    <location>
        <begin position="61"/>
        <end position="82"/>
    </location>
</feature>
<accession>A0A0M2SQ73</accession>
<dbReference type="PATRIC" id="fig|1408103.3.peg.3948"/>
<keyword evidence="1" id="KW-1133">Transmembrane helix</keyword>
<keyword evidence="1" id="KW-0812">Transmembrane</keyword>
<evidence type="ECO:0000313" key="2">
    <source>
        <dbReference type="EMBL" id="KKK36714.1"/>
    </source>
</evidence>
<reference evidence="2 3" key="1">
    <citation type="submission" date="2015-04" db="EMBL/GenBank/DDBJ databases">
        <title>Taxonomic description and genome sequence of Bacillus campisalis sp. nov., a novel member of the genus Bacillus isolated from solar saltern.</title>
        <authorList>
            <person name="Mathan Kumar R."/>
            <person name="Kaur G."/>
            <person name="Kumar A."/>
            <person name="Singh N.K."/>
            <person name="Kaur N."/>
            <person name="Kumar N."/>
            <person name="Mayilraj S."/>
        </authorList>
    </citation>
    <scope>NUCLEOTIDE SEQUENCE [LARGE SCALE GENOMIC DNA]</scope>
    <source>
        <strain evidence="2 3">SA2-6</strain>
    </source>
</reference>
<feature type="transmembrane region" description="Helical" evidence="1">
    <location>
        <begin position="36"/>
        <end position="56"/>
    </location>
</feature>
<dbReference type="AlphaFoldDB" id="A0A0M2SQ73"/>
<keyword evidence="1" id="KW-0472">Membrane</keyword>
<keyword evidence="3" id="KW-1185">Reference proteome</keyword>
<evidence type="ECO:0000313" key="3">
    <source>
        <dbReference type="Proteomes" id="UP000034166"/>
    </source>
</evidence>
<feature type="transmembrane region" description="Helical" evidence="1">
    <location>
        <begin position="160"/>
        <end position="184"/>
    </location>
</feature>
<feature type="transmembrane region" description="Helical" evidence="1">
    <location>
        <begin position="94"/>
        <end position="116"/>
    </location>
</feature>
<evidence type="ECO:0000256" key="1">
    <source>
        <dbReference type="SAM" id="Phobius"/>
    </source>
</evidence>
<dbReference type="Proteomes" id="UP000034166">
    <property type="component" value="Unassembled WGS sequence"/>
</dbReference>
<dbReference type="RefSeq" id="WP_046525113.1">
    <property type="nucleotide sequence ID" value="NZ_LAYY01000024.1"/>
</dbReference>
<dbReference type="OrthoDB" id="2591789at2"/>
<gene>
    <name evidence="2" type="ORF">WQ57_17795</name>
</gene>
<sequence>MKSEQLELIEQIRKAEIVQNERWVEYWSHYSHYFTWQFWVVLSLFVIPLILVVLFIDRRKIFLLGFYGYSVHVFFGYTDIFGVNNGYWTYPYKLIPILPASITLDASLVPVIYMLFYQYLLNHGKNYYLWMLGLCLTLAYVMKPLMVGLGLFHFGGKENFFVLFLGYAFTALIAKIIMNTFLYLSKSNKFSLNRE</sequence>
<dbReference type="NCBIfam" id="NF041644">
    <property type="entry name" value="CBO0543_fam"/>
    <property type="match status" value="1"/>
</dbReference>
<proteinExistence type="predicted"/>
<dbReference type="EMBL" id="LAYY01000024">
    <property type="protein sequence ID" value="KKK36714.1"/>
    <property type="molecule type" value="Genomic_DNA"/>
</dbReference>
<feature type="transmembrane region" description="Helical" evidence="1">
    <location>
        <begin position="128"/>
        <end position="154"/>
    </location>
</feature>
<name>A0A0M2SQ73_9BACI</name>